<evidence type="ECO:0000313" key="1">
    <source>
        <dbReference type="EMBL" id="PWN53253.1"/>
    </source>
</evidence>
<dbReference type="EMBL" id="KZ819734">
    <property type="protein sequence ID" value="PWN53253.1"/>
    <property type="molecule type" value="Genomic_DNA"/>
</dbReference>
<name>A0ACD0P5A6_9BASI</name>
<reference evidence="1 2" key="1">
    <citation type="journal article" date="2018" name="Mol. Biol. Evol.">
        <title>Broad Genomic Sampling Reveals a Smut Pathogenic Ancestry of the Fungal Clade Ustilaginomycotina.</title>
        <authorList>
            <person name="Kijpornyongpan T."/>
            <person name="Mondo S.J."/>
            <person name="Barry K."/>
            <person name="Sandor L."/>
            <person name="Lee J."/>
            <person name="Lipzen A."/>
            <person name="Pangilinan J."/>
            <person name="LaButti K."/>
            <person name="Hainaut M."/>
            <person name="Henrissat B."/>
            <person name="Grigoriev I.V."/>
            <person name="Spatafora J.W."/>
            <person name="Aime M.C."/>
        </authorList>
    </citation>
    <scope>NUCLEOTIDE SEQUENCE [LARGE SCALE GENOMIC DNA]</scope>
    <source>
        <strain evidence="1 2">SA 807</strain>
    </source>
</reference>
<sequence length="325" mass="37619">MVKKENSKAKRERADSPGQSEPHPILLKLGVRPLTGDDYFVKSAEFKHWLAQARGVYLDEITGKEARRLFDKFTRRWNAGSLDIRSSSTPLSTLTRHKWAFTSRPAYTESERETVASVRDSVDTMTNVMSRGAIEAREAERKAWKQRTDEKQGQASDLKAGPVDVRLTDSGWNSDQISRKRHHSDIRLVHEIDEEREKKDRVINRKRRQADMMEAMEDQSPRSTGRDAMIEKKRAKAISNRDFANRRDEDDGFDVREEVLMGDGYEAGQERHKRGSSRREREREAKRAEKNAEAEERLQRFREKESSTMAMFKKLAEERFGGTGS</sequence>
<organism evidence="1 2">
    <name type="scientific">Violaceomyces palustris</name>
    <dbReference type="NCBI Taxonomy" id="1673888"/>
    <lineage>
        <taxon>Eukaryota</taxon>
        <taxon>Fungi</taxon>
        <taxon>Dikarya</taxon>
        <taxon>Basidiomycota</taxon>
        <taxon>Ustilaginomycotina</taxon>
        <taxon>Ustilaginomycetes</taxon>
        <taxon>Violaceomycetales</taxon>
        <taxon>Violaceomycetaceae</taxon>
        <taxon>Violaceomyces</taxon>
    </lineage>
</organism>
<accession>A0ACD0P5A6</accession>
<evidence type="ECO:0000313" key="2">
    <source>
        <dbReference type="Proteomes" id="UP000245626"/>
    </source>
</evidence>
<keyword evidence="2" id="KW-1185">Reference proteome</keyword>
<protein>
    <submittedName>
        <fullName evidence="1">Uncharacterized protein</fullName>
    </submittedName>
</protein>
<dbReference type="Proteomes" id="UP000245626">
    <property type="component" value="Unassembled WGS sequence"/>
</dbReference>
<gene>
    <name evidence="1" type="ORF">IE53DRAFT_360145</name>
</gene>
<proteinExistence type="predicted"/>